<keyword evidence="1" id="KW-0812">Transmembrane</keyword>
<proteinExistence type="predicted"/>
<evidence type="ECO:0000313" key="2">
    <source>
        <dbReference type="EMBL" id="QIK79041.1"/>
    </source>
</evidence>
<keyword evidence="1" id="KW-0472">Membrane</keyword>
<organism evidence="2 3">
    <name type="scientific">Sphingomonas piscis</name>
    <dbReference type="NCBI Taxonomy" id="2714943"/>
    <lineage>
        <taxon>Bacteria</taxon>
        <taxon>Pseudomonadati</taxon>
        <taxon>Pseudomonadota</taxon>
        <taxon>Alphaproteobacteria</taxon>
        <taxon>Sphingomonadales</taxon>
        <taxon>Sphingomonadaceae</taxon>
        <taxon>Sphingomonas</taxon>
    </lineage>
</organism>
<dbReference type="RefSeq" id="WP_166411432.1">
    <property type="nucleotide sequence ID" value="NZ_CP049869.1"/>
</dbReference>
<gene>
    <name evidence="2" type="ORF">G7077_09195</name>
</gene>
<dbReference type="Proteomes" id="UP000503222">
    <property type="component" value="Chromosome"/>
</dbReference>
<accession>A0A6G7YQM4</accession>
<dbReference type="KEGG" id="spii:G7077_09195"/>
<evidence type="ECO:0000256" key="1">
    <source>
        <dbReference type="SAM" id="Phobius"/>
    </source>
</evidence>
<evidence type="ECO:0000313" key="3">
    <source>
        <dbReference type="Proteomes" id="UP000503222"/>
    </source>
</evidence>
<reference evidence="2 3" key="1">
    <citation type="submission" date="2020-03" db="EMBL/GenBank/DDBJ databases">
        <title>Sphingomonas sp. nov., isolated from fish.</title>
        <authorList>
            <person name="Hyun D.-W."/>
            <person name="Bae J.-W."/>
        </authorList>
    </citation>
    <scope>NUCLEOTIDE SEQUENCE [LARGE SCALE GENOMIC DNA]</scope>
    <source>
        <strain evidence="2 3">HDW15B</strain>
    </source>
</reference>
<name>A0A6G7YQM4_9SPHN</name>
<keyword evidence="1" id="KW-1133">Transmembrane helix</keyword>
<feature type="transmembrane region" description="Helical" evidence="1">
    <location>
        <begin position="6"/>
        <end position="27"/>
    </location>
</feature>
<keyword evidence="3" id="KW-1185">Reference proteome</keyword>
<dbReference type="EMBL" id="CP049869">
    <property type="protein sequence ID" value="QIK79041.1"/>
    <property type="molecule type" value="Genomic_DNA"/>
</dbReference>
<dbReference type="AlphaFoldDB" id="A0A6G7YQM4"/>
<sequence length="79" mass="8116">MTAATTFFLVVGVIALIAGIALMTVAIRGGVNDRPRNHMMLIAGMMSAAFGLILGGFAIGYATTAPLDFNTSEPDIQGA</sequence>
<feature type="transmembrane region" description="Helical" evidence="1">
    <location>
        <begin position="39"/>
        <end position="62"/>
    </location>
</feature>
<protein>
    <submittedName>
        <fullName evidence="2">Uncharacterized protein</fullName>
    </submittedName>
</protein>